<dbReference type="SUPFAM" id="SSF48452">
    <property type="entry name" value="TPR-like"/>
    <property type="match status" value="2"/>
</dbReference>
<dbReference type="GO" id="GO:0005737">
    <property type="term" value="C:cytoplasm"/>
    <property type="evidence" value="ECO:0007669"/>
    <property type="project" value="UniProtKB-ARBA"/>
</dbReference>
<evidence type="ECO:0000256" key="3">
    <source>
        <dbReference type="PROSITE-ProRule" id="PRU00339"/>
    </source>
</evidence>
<dbReference type="PROSITE" id="PS50005">
    <property type="entry name" value="TPR"/>
    <property type="match status" value="1"/>
</dbReference>
<evidence type="ECO:0000256" key="1">
    <source>
        <dbReference type="ARBA" id="ARBA00022737"/>
    </source>
</evidence>
<dbReference type="SMART" id="SM00028">
    <property type="entry name" value="TPR"/>
    <property type="match status" value="6"/>
</dbReference>
<dbReference type="PANTHER" id="PTHR22767:SF2">
    <property type="entry name" value="N(ALPHA)-ACETYLTRANSFERASE 15_16, ISOFORM A"/>
    <property type="match status" value="1"/>
</dbReference>
<dbReference type="InterPro" id="IPR019734">
    <property type="entry name" value="TPR_rpt"/>
</dbReference>
<dbReference type="FunCoup" id="A0A0G4E8A8">
    <property type="interactions" value="426"/>
</dbReference>
<proteinExistence type="predicted"/>
<dbReference type="AlphaFoldDB" id="A0A0G4E8A8"/>
<feature type="region of interest" description="Disordered" evidence="4">
    <location>
        <begin position="275"/>
        <end position="320"/>
    </location>
</feature>
<dbReference type="Pfam" id="PF07719">
    <property type="entry name" value="TPR_2"/>
    <property type="match status" value="1"/>
</dbReference>
<dbReference type="InterPro" id="IPR021183">
    <property type="entry name" value="NatA_aux_su"/>
</dbReference>
<dbReference type="EMBL" id="CDMY01000007">
    <property type="protein sequence ID" value="CEL91625.1"/>
    <property type="molecule type" value="Genomic_DNA"/>
</dbReference>
<keyword evidence="6" id="KW-1185">Reference proteome</keyword>
<dbReference type="Proteomes" id="UP000041254">
    <property type="component" value="Unassembled WGS sequence"/>
</dbReference>
<protein>
    <submittedName>
        <fullName evidence="5">Uncharacterized protein</fullName>
    </submittedName>
</protein>
<reference evidence="5 6" key="1">
    <citation type="submission" date="2014-11" db="EMBL/GenBank/DDBJ databases">
        <authorList>
            <person name="Zhu J."/>
            <person name="Qi W."/>
            <person name="Song R."/>
        </authorList>
    </citation>
    <scope>NUCLEOTIDE SEQUENCE [LARGE SCALE GENOMIC DNA]</scope>
</reference>
<dbReference type="Gene3D" id="1.25.40.1010">
    <property type="match status" value="1"/>
</dbReference>
<keyword evidence="1" id="KW-0677">Repeat</keyword>
<dbReference type="InterPro" id="IPR013105">
    <property type="entry name" value="TPR_2"/>
</dbReference>
<sequence>MSQKSSQPLPAKEGAHFKSIMRLYEAKQHKKVVKLADQILKKYPEHGETLSMKGLAMSNMDKKDQAYELCKKGLRCDVKSQVCWHALGILYRQDKDYQEAAKCYRQALRIEPENFTIMRDLSNLQIHIRQLEGFRETRRKLLSLKPALRFNWTTFALAHHLCGSLDAAVGVLEEHEKTFKDDSESIDAYDAGEVSMYKAMVLEESGRYEEAIDYLTEQLREGRCPDKVGYYETVGRLSLYLRNFDDAHAAYTHLFKACPEHEDYALGLQAATVQLHDISPPPPPPGDPVQPPDSKKKGRAKKKVREALPNGPQCEQPPPALAAKECDNLSYCLPTAPPAASPQSMVPPPTPSTDAPAPDSDSQRDASGQGSETSGHSAPTPFSVGRIRLFSKTIHPLGKPLCGWLEAPSELLEGGPGRRGDGGEGLDGTDDIHHRPHWKRRKAVSGRRFECVGRLTDEQQERVCGFYDALRQQYPKSDVVRRLPLYFTEGDRFAKRLDEYLRPRIRKGIPSLFNLLKCFYTPEKGAFVEQLLTGYLRSLEATPSTFGPPAGLPTDAGDANNATPKEELPLSYLFTLTILAQHADYMGRTSEALEWIDKAIQHTPTLVDLYSIKARICKHAGAFERASELAEEARQLDLADRFLNTKSVKYLLRINKTQQALSTALLFSKEQDSDATPNLFDMQCMWFEYEIGRAYRRVHDYARALKNFHRIVNHLNDFREDQFDFHGYCQRKMSNRTYLSFLRMEDRLYSHKFFRRAAKQLIDLYLFLHSEKGKPGASESSEAPKAEEEALTPAERKRLKNKLKKEAKKAEASSSAAEEKTATTTQVKSKRRVDDDPHGAKLIEKDPIEEATKIAATLQEHCSLDPTTHALAYRLHKTRRMPLLQLRALRRLWELCQRDPFNHKLAPLLADFTHNVCVNADQTNTDAPPPSPAPSPPPGLSDEVRSVLVSELAPLLPPPFLPAPSAASDGGGMSVDQLRDAGARFATAAAEKLGAAPSIKMKRAGLCVLRNGGARLSGDSALCKGILETLSPRDGTLRDCIKMLEFLQAEPQLQSYADTFKSSCHALYPLADFFQPSPPADPQVPP</sequence>
<accession>A0A0G4E8A8</accession>
<feature type="region of interest" description="Disordered" evidence="4">
    <location>
        <begin position="774"/>
        <end position="845"/>
    </location>
</feature>
<dbReference type="PROSITE" id="PS50293">
    <property type="entry name" value="TPR_REGION"/>
    <property type="match status" value="1"/>
</dbReference>
<evidence type="ECO:0000313" key="5">
    <source>
        <dbReference type="EMBL" id="CEL91625.1"/>
    </source>
</evidence>
<dbReference type="Pfam" id="PF12569">
    <property type="entry name" value="NatA_aux_su"/>
    <property type="match status" value="2"/>
</dbReference>
<dbReference type="VEuPathDB" id="CryptoDB:Vbra_10785"/>
<evidence type="ECO:0000256" key="2">
    <source>
        <dbReference type="ARBA" id="ARBA00022803"/>
    </source>
</evidence>
<dbReference type="InParanoid" id="A0A0G4E8A8"/>
<feature type="compositionally biased region" description="Pro residues" evidence="4">
    <location>
        <begin position="927"/>
        <end position="939"/>
    </location>
</feature>
<feature type="compositionally biased region" description="Pro residues" evidence="4">
    <location>
        <begin position="279"/>
        <end position="291"/>
    </location>
</feature>
<feature type="region of interest" description="Disordered" evidence="4">
    <location>
        <begin position="337"/>
        <end position="382"/>
    </location>
</feature>
<feature type="compositionally biased region" description="Pro residues" evidence="4">
    <location>
        <begin position="337"/>
        <end position="351"/>
    </location>
</feature>
<dbReference type="InterPro" id="IPR011990">
    <property type="entry name" value="TPR-like_helical_dom_sf"/>
</dbReference>
<feature type="region of interest" description="Disordered" evidence="4">
    <location>
        <begin position="921"/>
        <end position="943"/>
    </location>
</feature>
<dbReference type="OMA" id="MEMRADY"/>
<evidence type="ECO:0000313" key="6">
    <source>
        <dbReference type="Proteomes" id="UP000041254"/>
    </source>
</evidence>
<keyword evidence="2 3" id="KW-0802">TPR repeat</keyword>
<evidence type="ECO:0000256" key="4">
    <source>
        <dbReference type="SAM" id="MobiDB-lite"/>
    </source>
</evidence>
<dbReference type="OrthoDB" id="10263032at2759"/>
<gene>
    <name evidence="5" type="ORF">Vbra_10785</name>
</gene>
<dbReference type="PANTHER" id="PTHR22767">
    <property type="entry name" value="N-TERMINAL ACETYLTRANSFERASE-RELATED"/>
    <property type="match status" value="1"/>
</dbReference>
<feature type="region of interest" description="Disordered" evidence="4">
    <location>
        <begin position="414"/>
        <end position="433"/>
    </location>
</feature>
<feature type="compositionally biased region" description="Basic residues" evidence="4">
    <location>
        <begin position="797"/>
        <end position="807"/>
    </location>
</feature>
<feature type="compositionally biased region" description="Basic and acidic residues" evidence="4">
    <location>
        <begin position="832"/>
        <end position="845"/>
    </location>
</feature>
<dbReference type="PhylomeDB" id="A0A0G4E8A8"/>
<feature type="repeat" description="TPR" evidence="3">
    <location>
        <begin position="81"/>
        <end position="114"/>
    </location>
</feature>
<organism evidence="5 6">
    <name type="scientific">Vitrella brassicaformis (strain CCMP3155)</name>
    <dbReference type="NCBI Taxonomy" id="1169540"/>
    <lineage>
        <taxon>Eukaryota</taxon>
        <taxon>Sar</taxon>
        <taxon>Alveolata</taxon>
        <taxon>Colpodellida</taxon>
        <taxon>Vitrellaceae</taxon>
        <taxon>Vitrella</taxon>
    </lineage>
</organism>
<feature type="compositionally biased region" description="Polar residues" evidence="4">
    <location>
        <begin position="365"/>
        <end position="377"/>
    </location>
</feature>
<dbReference type="STRING" id="1169540.A0A0G4E8A8"/>
<dbReference type="Gene3D" id="1.25.40.1040">
    <property type="match status" value="2"/>
</dbReference>
<name>A0A0G4E8A8_VITBC</name>